<dbReference type="EMBL" id="VIFK01000276">
    <property type="protein sequence ID" value="TQE98118.1"/>
    <property type="molecule type" value="Genomic_DNA"/>
</dbReference>
<dbReference type="Proteomes" id="UP000315400">
    <property type="component" value="Unassembled WGS sequence"/>
</dbReference>
<name>A0A540VN02_9GAMM</name>
<dbReference type="AlphaFoldDB" id="A0A540VN02"/>
<proteinExistence type="predicted"/>
<evidence type="ECO:0000313" key="2">
    <source>
        <dbReference type="Proteomes" id="UP000315400"/>
    </source>
</evidence>
<evidence type="ECO:0000313" key="1">
    <source>
        <dbReference type="EMBL" id="TQE98118.1"/>
    </source>
</evidence>
<sequence length="87" mass="9517">MNLTHGGGNLTRVWLHTDLTDFLATGYCPFPNPVNSLPTATPFGKLLGVASGDQRRIILGTKTLVLDMCNRLGHNWSQFGHNGRPND</sequence>
<accession>A0A540VN02</accession>
<comment type="caution">
    <text evidence="1">The sequence shown here is derived from an EMBL/GenBank/DDBJ whole genome shotgun (WGS) entry which is preliminary data.</text>
</comment>
<protein>
    <submittedName>
        <fullName evidence="1">Uncharacterized protein</fullName>
    </submittedName>
</protein>
<gene>
    <name evidence="1" type="ORF">FKY71_15490</name>
</gene>
<reference evidence="1 2" key="1">
    <citation type="submission" date="2019-06" db="EMBL/GenBank/DDBJ databases">
        <title>Metagenome assembled Genome of Spiribacter salinus SL48-SHIP from the microbial mat of Salt Lake 48 (Novosibirsk region, Russia).</title>
        <authorList>
            <person name="Shipova A."/>
            <person name="Rozanov A.S."/>
            <person name="Bryanskaya A.V."/>
            <person name="Peltek S.E."/>
        </authorList>
    </citation>
    <scope>NUCLEOTIDE SEQUENCE [LARGE SCALE GENOMIC DNA]</scope>
    <source>
        <strain evidence="1">SL48-SHIP-2</strain>
    </source>
</reference>
<organism evidence="1 2">
    <name type="scientific">Spiribacter salinus</name>
    <dbReference type="NCBI Taxonomy" id="1335746"/>
    <lineage>
        <taxon>Bacteria</taxon>
        <taxon>Pseudomonadati</taxon>
        <taxon>Pseudomonadota</taxon>
        <taxon>Gammaproteobacteria</taxon>
        <taxon>Chromatiales</taxon>
        <taxon>Ectothiorhodospiraceae</taxon>
        <taxon>Spiribacter</taxon>
    </lineage>
</organism>